<feature type="compositionally biased region" description="Basic residues" evidence="1">
    <location>
        <begin position="116"/>
        <end position="133"/>
    </location>
</feature>
<dbReference type="STRING" id="1194083.BN12_370012"/>
<organism evidence="2 3">
    <name type="scientific">Nostocoides japonicum T1-X7</name>
    <dbReference type="NCBI Taxonomy" id="1194083"/>
    <lineage>
        <taxon>Bacteria</taxon>
        <taxon>Bacillati</taxon>
        <taxon>Actinomycetota</taxon>
        <taxon>Actinomycetes</taxon>
        <taxon>Micrococcales</taxon>
        <taxon>Intrasporangiaceae</taxon>
        <taxon>Nostocoides</taxon>
    </lineage>
</organism>
<keyword evidence="3" id="KW-1185">Reference proteome</keyword>
<gene>
    <name evidence="2" type="ORF">BN12_370012</name>
</gene>
<reference evidence="2 3" key="1">
    <citation type="journal article" date="2013" name="ISME J.">
        <title>A metabolic model for members of the genus Tetrasphaera involved in enhanced biological phosphorus removal.</title>
        <authorList>
            <person name="Kristiansen R."/>
            <person name="Nguyen H.T.T."/>
            <person name="Saunders A.M."/>
            <person name="Nielsen J.L."/>
            <person name="Wimmer R."/>
            <person name="Le V.Q."/>
            <person name="McIlroy S.J."/>
            <person name="Petrovski S."/>
            <person name="Seviour R.J."/>
            <person name="Calteau A."/>
            <person name="Nielsen K.L."/>
            <person name="Nielsen P.H."/>
        </authorList>
    </citation>
    <scope>NUCLEOTIDE SEQUENCE [LARGE SCALE GENOMIC DNA]</scope>
    <source>
        <strain evidence="2 3">T1-X7</strain>
    </source>
</reference>
<protein>
    <recommendedName>
        <fullName evidence="4">Peptide deformylase</fullName>
    </recommendedName>
</protein>
<feature type="region of interest" description="Disordered" evidence="1">
    <location>
        <begin position="80"/>
        <end position="133"/>
    </location>
</feature>
<comment type="caution">
    <text evidence="2">The sequence shown here is derived from an EMBL/GenBank/DDBJ whole genome shotgun (WGS) entry which is preliminary data.</text>
</comment>
<evidence type="ECO:0000313" key="3">
    <source>
        <dbReference type="Proteomes" id="UP000035721"/>
    </source>
</evidence>
<name>A0A077M3Y6_9MICO</name>
<dbReference type="Proteomes" id="UP000035721">
    <property type="component" value="Unassembled WGS sequence"/>
</dbReference>
<feature type="compositionally biased region" description="Basic and acidic residues" evidence="1">
    <location>
        <begin position="81"/>
        <end position="91"/>
    </location>
</feature>
<evidence type="ECO:0000313" key="2">
    <source>
        <dbReference type="EMBL" id="CCH78894.1"/>
    </source>
</evidence>
<sequence>MPSPLAARRRSCLHTALKGIIRSHRAAPGSTPARHRRPGSAEAAQEPFHPTPGGAGPLRHRGMSIRPVLITGDPVLNRRAHPVETIDDETRTLIGDMFASLPPSLRGTGHRDSRPRTPHPRPSGHAHPRWSSP</sequence>
<evidence type="ECO:0000256" key="1">
    <source>
        <dbReference type="SAM" id="MobiDB-lite"/>
    </source>
</evidence>
<dbReference type="SUPFAM" id="SSF56420">
    <property type="entry name" value="Peptide deformylase"/>
    <property type="match status" value="1"/>
</dbReference>
<evidence type="ECO:0008006" key="4">
    <source>
        <dbReference type="Google" id="ProtNLM"/>
    </source>
</evidence>
<dbReference type="AlphaFoldDB" id="A0A077M3Y6"/>
<feature type="region of interest" description="Disordered" evidence="1">
    <location>
        <begin position="22"/>
        <end position="62"/>
    </location>
</feature>
<dbReference type="EMBL" id="CAJB01000301">
    <property type="protein sequence ID" value="CCH78894.1"/>
    <property type="molecule type" value="Genomic_DNA"/>
</dbReference>
<proteinExistence type="predicted"/>
<accession>A0A077M3Y6</accession>
<dbReference type="InterPro" id="IPR036821">
    <property type="entry name" value="Peptide_deformylase_sf"/>
</dbReference>
<dbReference type="Gene3D" id="3.90.45.10">
    <property type="entry name" value="Peptide deformylase"/>
    <property type="match status" value="1"/>
</dbReference>